<dbReference type="EMBL" id="SKFH01000017">
    <property type="protein sequence ID" value="TCZ70191.1"/>
    <property type="molecule type" value="Genomic_DNA"/>
</dbReference>
<proteinExistence type="predicted"/>
<reference evidence="1 2" key="1">
    <citation type="submission" date="2019-03" db="EMBL/GenBank/DDBJ databases">
        <authorList>
            <person name="Kim M.K.M."/>
        </authorList>
    </citation>
    <scope>NUCLEOTIDE SEQUENCE [LARGE SCALE GENOMIC DNA]</scope>
    <source>
        <strain evidence="1 2">17J68-15</strain>
    </source>
</reference>
<dbReference type="OrthoDB" id="252714at2"/>
<name>A0A4R4E211_9BACT</name>
<organism evidence="1 2">
    <name type="scientific">Flaviaesturariibacter aridisoli</name>
    <dbReference type="NCBI Taxonomy" id="2545761"/>
    <lineage>
        <taxon>Bacteria</taxon>
        <taxon>Pseudomonadati</taxon>
        <taxon>Bacteroidota</taxon>
        <taxon>Chitinophagia</taxon>
        <taxon>Chitinophagales</taxon>
        <taxon>Chitinophagaceae</taxon>
        <taxon>Flaviaestuariibacter</taxon>
    </lineage>
</organism>
<dbReference type="RefSeq" id="WP_131852338.1">
    <property type="nucleotide sequence ID" value="NZ_SKFH01000017.1"/>
</dbReference>
<evidence type="ECO:0000313" key="2">
    <source>
        <dbReference type="Proteomes" id="UP000295164"/>
    </source>
</evidence>
<sequence>MNAYPIKSASRDYRPEPFYLLQSNGAAQRLVAYFNSADAIRAVLCAFVGRGNGYLRVKLFDGKSEGDANEYEGTVSQTQLLGALDAFGDFIFHDGFHELLAMHPENGDYIAFDEHGLLFLYVTDPEVYQPLLEAQGAAYDPEGRFIYEFDHWHVRPGGAAGGMQELLRYLGLAS</sequence>
<evidence type="ECO:0000313" key="1">
    <source>
        <dbReference type="EMBL" id="TCZ70191.1"/>
    </source>
</evidence>
<protein>
    <submittedName>
        <fullName evidence="1">Uncharacterized protein</fullName>
    </submittedName>
</protein>
<accession>A0A4R4E211</accession>
<dbReference type="Proteomes" id="UP000295164">
    <property type="component" value="Unassembled WGS sequence"/>
</dbReference>
<comment type="caution">
    <text evidence="1">The sequence shown here is derived from an EMBL/GenBank/DDBJ whole genome shotgun (WGS) entry which is preliminary data.</text>
</comment>
<keyword evidence="2" id="KW-1185">Reference proteome</keyword>
<gene>
    <name evidence="1" type="ORF">E0486_11585</name>
</gene>
<dbReference type="AlphaFoldDB" id="A0A4R4E211"/>